<name>A0A4Z1P3V0_9PEZI</name>
<accession>A0A4Z1P3V0</accession>
<evidence type="ECO:0000256" key="5">
    <source>
        <dbReference type="ARBA" id="ARBA00022963"/>
    </source>
</evidence>
<evidence type="ECO:0000256" key="7">
    <source>
        <dbReference type="ARBA" id="ARBA00023180"/>
    </source>
</evidence>
<dbReference type="Proteomes" id="UP000298493">
    <property type="component" value="Unassembled WGS sequence"/>
</dbReference>
<dbReference type="SUPFAM" id="SSF52151">
    <property type="entry name" value="FabD/lysophospholipase-like"/>
    <property type="match status" value="1"/>
</dbReference>
<reference evidence="11 12" key="1">
    <citation type="submission" date="2019-04" db="EMBL/GenBank/DDBJ databases">
        <title>High contiguity whole genome sequence and gene annotation resource for two Venturia nashicola isolates.</title>
        <authorList>
            <person name="Prokchorchik M."/>
            <person name="Won K."/>
            <person name="Lee Y."/>
            <person name="Choi E.D."/>
            <person name="Segonzac C."/>
            <person name="Sohn K.H."/>
        </authorList>
    </citation>
    <scope>NUCLEOTIDE SEQUENCE [LARGE SCALE GENOMIC DNA]</scope>
    <source>
        <strain evidence="11 12">PRI2</strain>
    </source>
</reference>
<evidence type="ECO:0000313" key="11">
    <source>
        <dbReference type="EMBL" id="TID23493.1"/>
    </source>
</evidence>
<evidence type="ECO:0000259" key="10">
    <source>
        <dbReference type="PROSITE" id="PS51210"/>
    </source>
</evidence>
<feature type="domain" description="PLA2c" evidence="10">
    <location>
        <begin position="64"/>
        <end position="475"/>
    </location>
</feature>
<dbReference type="GO" id="GO:0004623">
    <property type="term" value="F:phospholipase A2 activity"/>
    <property type="evidence" value="ECO:0007669"/>
    <property type="project" value="TreeGrafter"/>
</dbReference>
<dbReference type="GO" id="GO:0004622">
    <property type="term" value="F:phosphatidylcholine lysophospholipase activity"/>
    <property type="evidence" value="ECO:0007669"/>
    <property type="project" value="UniProtKB-EC"/>
</dbReference>
<feature type="chain" id="PRO_5021512602" description="Lysophospholipase" evidence="9">
    <location>
        <begin position="25"/>
        <end position="475"/>
    </location>
</feature>
<dbReference type="Pfam" id="PF01735">
    <property type="entry name" value="PLA2_B"/>
    <property type="match status" value="1"/>
</dbReference>
<evidence type="ECO:0000256" key="6">
    <source>
        <dbReference type="ARBA" id="ARBA00023098"/>
    </source>
</evidence>
<dbReference type="InterPro" id="IPR002642">
    <property type="entry name" value="LysoPLipase_cat_dom"/>
</dbReference>
<dbReference type="STRING" id="86259.A0A4Z1P3V0"/>
<dbReference type="OrthoDB" id="4084751at2759"/>
<evidence type="ECO:0000256" key="9">
    <source>
        <dbReference type="RuleBase" id="RU362103"/>
    </source>
</evidence>
<evidence type="ECO:0000256" key="3">
    <source>
        <dbReference type="ARBA" id="ARBA00022729"/>
    </source>
</evidence>
<feature type="signal peptide" evidence="9">
    <location>
        <begin position="1"/>
        <end position="24"/>
    </location>
</feature>
<dbReference type="GO" id="GO:0046475">
    <property type="term" value="P:glycerophospholipid catabolic process"/>
    <property type="evidence" value="ECO:0007669"/>
    <property type="project" value="TreeGrafter"/>
</dbReference>
<keyword evidence="5 8" id="KW-0442">Lipid degradation</keyword>
<evidence type="ECO:0000256" key="4">
    <source>
        <dbReference type="ARBA" id="ARBA00022801"/>
    </source>
</evidence>
<dbReference type="SMART" id="SM00022">
    <property type="entry name" value="PLAc"/>
    <property type="match status" value="1"/>
</dbReference>
<protein>
    <recommendedName>
        <fullName evidence="2 9">Lysophospholipase</fullName>
        <ecNumber evidence="2 9">3.1.1.5</ecNumber>
    </recommendedName>
</protein>
<evidence type="ECO:0000256" key="1">
    <source>
        <dbReference type="ARBA" id="ARBA00008780"/>
    </source>
</evidence>
<dbReference type="AlphaFoldDB" id="A0A4Z1P3V0"/>
<keyword evidence="4 8" id="KW-0378">Hydrolase</keyword>
<dbReference type="PANTHER" id="PTHR10728">
    <property type="entry name" value="CYTOSOLIC PHOSPHOLIPASE A2"/>
    <property type="match status" value="1"/>
</dbReference>
<gene>
    <name evidence="11" type="ORF">E6O75_ATG03129</name>
</gene>
<evidence type="ECO:0000256" key="2">
    <source>
        <dbReference type="ARBA" id="ARBA00013274"/>
    </source>
</evidence>
<comment type="catalytic activity">
    <reaction evidence="9">
        <text>a 1-acyl-sn-glycero-3-phosphocholine + H2O = sn-glycerol 3-phosphocholine + a fatty acid + H(+)</text>
        <dbReference type="Rhea" id="RHEA:15177"/>
        <dbReference type="ChEBI" id="CHEBI:15377"/>
        <dbReference type="ChEBI" id="CHEBI:15378"/>
        <dbReference type="ChEBI" id="CHEBI:16870"/>
        <dbReference type="ChEBI" id="CHEBI:28868"/>
        <dbReference type="ChEBI" id="CHEBI:58168"/>
        <dbReference type="EC" id="3.1.1.5"/>
    </reaction>
</comment>
<dbReference type="EC" id="3.1.1.5" evidence="2 9"/>
<proteinExistence type="inferred from homology"/>
<keyword evidence="3 9" id="KW-0732">Signal</keyword>
<keyword evidence="12" id="KW-1185">Reference proteome</keyword>
<dbReference type="EMBL" id="SNSC02000006">
    <property type="protein sequence ID" value="TID23493.1"/>
    <property type="molecule type" value="Genomic_DNA"/>
</dbReference>
<dbReference type="PROSITE" id="PS51210">
    <property type="entry name" value="PLA2C"/>
    <property type="match status" value="1"/>
</dbReference>
<dbReference type="InterPro" id="IPR016035">
    <property type="entry name" value="Acyl_Trfase/lysoPLipase"/>
</dbReference>
<dbReference type="GO" id="GO:0005783">
    <property type="term" value="C:endoplasmic reticulum"/>
    <property type="evidence" value="ECO:0007669"/>
    <property type="project" value="TreeGrafter"/>
</dbReference>
<dbReference type="GO" id="GO:0005829">
    <property type="term" value="C:cytosol"/>
    <property type="evidence" value="ECO:0007669"/>
    <property type="project" value="TreeGrafter"/>
</dbReference>
<evidence type="ECO:0000313" key="12">
    <source>
        <dbReference type="Proteomes" id="UP000298493"/>
    </source>
</evidence>
<dbReference type="PANTHER" id="PTHR10728:SF33">
    <property type="entry name" value="LYSOPHOSPHOLIPASE 1-RELATED"/>
    <property type="match status" value="1"/>
</dbReference>
<comment type="caution">
    <text evidence="11">The sequence shown here is derived from an EMBL/GenBank/DDBJ whole genome shotgun (WGS) entry which is preliminary data.</text>
</comment>
<keyword evidence="7" id="KW-0325">Glycoprotein</keyword>
<dbReference type="Gene3D" id="3.40.1090.10">
    <property type="entry name" value="Cytosolic phospholipase A2 catalytic domain"/>
    <property type="match status" value="1"/>
</dbReference>
<keyword evidence="6 8" id="KW-0443">Lipid metabolism</keyword>
<comment type="similarity">
    <text evidence="1 9">Belongs to the lysophospholipase family.</text>
</comment>
<organism evidence="11 12">
    <name type="scientific">Venturia nashicola</name>
    <dbReference type="NCBI Taxonomy" id="86259"/>
    <lineage>
        <taxon>Eukaryota</taxon>
        <taxon>Fungi</taxon>
        <taxon>Dikarya</taxon>
        <taxon>Ascomycota</taxon>
        <taxon>Pezizomycotina</taxon>
        <taxon>Dothideomycetes</taxon>
        <taxon>Pleosporomycetidae</taxon>
        <taxon>Venturiales</taxon>
        <taxon>Venturiaceae</taxon>
        <taxon>Venturia</taxon>
    </lineage>
</organism>
<sequence length="475" mass="50915">MTLFLIPQWTLIAFLLSTYADGAAISHDDPAFGYKFIAVFEQKPDYKMQRQIVLSGGYVPSSTSCPAGSLLRPAKGLSQSESEWISKRKPKADAALASWLKGINAEFTTTNLPLVGLAISGGGYRSALEGAGVIQAFDSRDSQLETSGLYQGLGYIAGLSGGALLLSSIVGNNYPTMSSLRDNLWKEAFNSSILMHGGRNASSVIPAITADILFKGAAGFQPTLTDPYGRLLAYQYINSGDGGVSTTLSSSITRKSNLAQFNAPYPIITALAIQLGGCRPTPNATQYEFTPHEFGSWDKNVNAFTPTKYLGTNLSNGLPREQGKCIQNYDNLSYIAGTSSSIFSLTLCPSSTSDTGTRDETLTGIIQPLLNNGHSHPNITRDVYGAYPNPFQNYAPATSISADKEIYLVDGGSGLQNNPIWPFIQPASRVQVLVVNDNSADTPDNYPNGTEILATYLRARELGLSRMPLIPAGSR</sequence>
<evidence type="ECO:0000256" key="8">
    <source>
        <dbReference type="PROSITE-ProRule" id="PRU00555"/>
    </source>
</evidence>